<evidence type="ECO:0000313" key="3">
    <source>
        <dbReference type="Proteomes" id="UP000192674"/>
    </source>
</evidence>
<keyword evidence="3" id="KW-1185">Reference proteome</keyword>
<evidence type="ECO:0000259" key="1">
    <source>
        <dbReference type="Pfam" id="PF11716"/>
    </source>
</evidence>
<feature type="domain" description="Mycothiol-dependent maleylpyruvate isomerase metal-binding" evidence="1">
    <location>
        <begin position="18"/>
        <end position="132"/>
    </location>
</feature>
<dbReference type="NCBIfam" id="TIGR03086">
    <property type="entry name" value="TIGR03086 family metal-binding protein"/>
    <property type="match status" value="1"/>
</dbReference>
<sequence>MRMSPDQLFPYATGPVIDVVNGIKPDQLGEQTPCSDFDVSRLLNHLLYWGPSLEGAARKETVPPPVTPESEVDIPDDWQPKLVAQLAKLTESWSDPAAWEGTTHMGGPTELPAAMVGGMVTGEIVVHGSDLARATGQSIEFSEDLLAYVHKEVESGAEWGRDMGVYGPEVPVPADAPLLDRILGLTGRDPNS</sequence>
<dbReference type="GO" id="GO:0046872">
    <property type="term" value="F:metal ion binding"/>
    <property type="evidence" value="ECO:0007669"/>
    <property type="project" value="InterPro"/>
</dbReference>
<proteinExistence type="predicted"/>
<dbReference type="Gene3D" id="1.20.120.450">
    <property type="entry name" value="dinb family like domain"/>
    <property type="match status" value="1"/>
</dbReference>
<dbReference type="Pfam" id="PF11716">
    <property type="entry name" value="MDMPI_N"/>
    <property type="match status" value="1"/>
</dbReference>
<organism evidence="2 3">
    <name type="scientific">Kibdelosporangium aridum</name>
    <dbReference type="NCBI Taxonomy" id="2030"/>
    <lineage>
        <taxon>Bacteria</taxon>
        <taxon>Bacillati</taxon>
        <taxon>Actinomycetota</taxon>
        <taxon>Actinomycetes</taxon>
        <taxon>Pseudonocardiales</taxon>
        <taxon>Pseudonocardiaceae</taxon>
        <taxon>Kibdelosporangium</taxon>
    </lineage>
</organism>
<dbReference type="AlphaFoldDB" id="A0A1Y5XHG9"/>
<dbReference type="NCBIfam" id="TIGR03083">
    <property type="entry name" value="maleylpyruvate isomerase family mycothiol-dependent enzyme"/>
    <property type="match status" value="1"/>
</dbReference>
<dbReference type="SUPFAM" id="SSF109854">
    <property type="entry name" value="DinB/YfiT-like putative metalloenzymes"/>
    <property type="match status" value="1"/>
</dbReference>
<dbReference type="InterPro" id="IPR024344">
    <property type="entry name" value="MDMPI_metal-binding"/>
</dbReference>
<evidence type="ECO:0000313" key="2">
    <source>
        <dbReference type="EMBL" id="SMC95344.1"/>
    </source>
</evidence>
<dbReference type="Proteomes" id="UP000192674">
    <property type="component" value="Unassembled WGS sequence"/>
</dbReference>
<protein>
    <submittedName>
        <fullName evidence="2">TIGR03086 family protein</fullName>
    </submittedName>
</protein>
<gene>
    <name evidence="2" type="ORF">SAMN05661093_03144</name>
</gene>
<accession>A0A1Y5XHG9</accession>
<dbReference type="EMBL" id="FWXV01000002">
    <property type="protein sequence ID" value="SMC95344.1"/>
    <property type="molecule type" value="Genomic_DNA"/>
</dbReference>
<dbReference type="InterPro" id="IPR034660">
    <property type="entry name" value="DinB/YfiT-like"/>
</dbReference>
<dbReference type="InterPro" id="IPR017517">
    <property type="entry name" value="Maleyloyr_isom"/>
</dbReference>
<reference evidence="2 3" key="1">
    <citation type="submission" date="2017-04" db="EMBL/GenBank/DDBJ databases">
        <authorList>
            <person name="Afonso C.L."/>
            <person name="Miller P.J."/>
            <person name="Scott M.A."/>
            <person name="Spackman E."/>
            <person name="Goraichik I."/>
            <person name="Dimitrov K.M."/>
            <person name="Suarez D.L."/>
            <person name="Swayne D.E."/>
        </authorList>
    </citation>
    <scope>NUCLEOTIDE SEQUENCE [LARGE SCALE GENOMIC DNA]</scope>
    <source>
        <strain evidence="2 3">DSM 43828</strain>
    </source>
</reference>
<name>A0A1Y5XHG9_KIBAR</name>
<dbReference type="InterPro" id="IPR017520">
    <property type="entry name" value="CHP03086"/>
</dbReference>